<comment type="caution">
    <text evidence="3">The sequence shown here is derived from an EMBL/GenBank/DDBJ whole genome shotgun (WGS) entry which is preliminary data.</text>
</comment>
<organism evidence="3 4">
    <name type="scientific">Aerococcus kribbianus</name>
    <dbReference type="NCBI Taxonomy" id="2999064"/>
    <lineage>
        <taxon>Bacteria</taxon>
        <taxon>Bacillati</taxon>
        <taxon>Bacillota</taxon>
        <taxon>Bacilli</taxon>
        <taxon>Lactobacillales</taxon>
        <taxon>Aerococcaceae</taxon>
        <taxon>Aerococcus</taxon>
    </lineage>
</organism>
<protein>
    <submittedName>
        <fullName evidence="3">Uncharacterized protein</fullName>
    </submittedName>
</protein>
<feature type="region of interest" description="Disordered" evidence="1">
    <location>
        <begin position="74"/>
        <end position="131"/>
    </location>
</feature>
<feature type="region of interest" description="Disordered" evidence="1">
    <location>
        <begin position="1"/>
        <end position="62"/>
    </location>
</feature>
<reference evidence="3" key="1">
    <citation type="submission" date="2022-12" db="EMBL/GenBank/DDBJ databases">
        <title>Description and comparative metabolic analysis of Aerococcus sp. nov., isolated from the feces of a pig.</title>
        <authorList>
            <person name="Chang Y.-H."/>
        </authorList>
    </citation>
    <scope>NUCLEOTIDE SEQUENCE</scope>
    <source>
        <strain evidence="3">YH-aer222</strain>
    </source>
</reference>
<dbReference type="AlphaFoldDB" id="A0A9X3JG51"/>
<feature type="compositionally biased region" description="Basic and acidic residues" evidence="1">
    <location>
        <begin position="40"/>
        <end position="62"/>
    </location>
</feature>
<evidence type="ECO:0000256" key="1">
    <source>
        <dbReference type="SAM" id="MobiDB-lite"/>
    </source>
</evidence>
<feature type="transmembrane region" description="Helical" evidence="2">
    <location>
        <begin position="144"/>
        <end position="165"/>
    </location>
</feature>
<accession>A0A9X3JG51</accession>
<keyword evidence="2" id="KW-0812">Transmembrane</keyword>
<name>A0A9X3JG51_9LACT</name>
<keyword evidence="4" id="KW-1185">Reference proteome</keyword>
<sequence>MSDKKDTIMTRKAYREQKNREKFQNRNSKEPSASQSKPIPEFHFKNREKEYEPNKRRFYTRELKLDQREIQAYLEKMAAENSDPEEAPKKSAQETHLQTESNVERDQQSKDRPTDQRRHSQDNPSKQDDSSWREYFGANKMAQFLNIGIGVLILGIIILTVIAFFF</sequence>
<dbReference type="Proteomes" id="UP001146670">
    <property type="component" value="Unassembled WGS sequence"/>
</dbReference>
<feature type="compositionally biased region" description="Basic and acidic residues" evidence="1">
    <location>
        <begin position="102"/>
        <end position="131"/>
    </location>
</feature>
<evidence type="ECO:0000313" key="4">
    <source>
        <dbReference type="Proteomes" id="UP001146670"/>
    </source>
</evidence>
<evidence type="ECO:0000313" key="3">
    <source>
        <dbReference type="EMBL" id="MCZ0725985.1"/>
    </source>
</evidence>
<gene>
    <name evidence="3" type="ORF">OW157_05295</name>
</gene>
<keyword evidence="2" id="KW-1133">Transmembrane helix</keyword>
<dbReference type="RefSeq" id="WP_268752316.1">
    <property type="nucleotide sequence ID" value="NZ_JAPRFQ010000002.1"/>
</dbReference>
<evidence type="ECO:0000256" key="2">
    <source>
        <dbReference type="SAM" id="Phobius"/>
    </source>
</evidence>
<feature type="compositionally biased region" description="Basic and acidic residues" evidence="1">
    <location>
        <begin position="1"/>
        <end position="29"/>
    </location>
</feature>
<keyword evidence="2" id="KW-0472">Membrane</keyword>
<dbReference type="EMBL" id="JAPRFR010000002">
    <property type="protein sequence ID" value="MCZ0725985.1"/>
    <property type="molecule type" value="Genomic_DNA"/>
</dbReference>
<proteinExistence type="predicted"/>